<feature type="domain" description="AAA+ ATPase" evidence="7">
    <location>
        <begin position="26"/>
        <end position="300"/>
    </location>
</feature>
<comment type="pathway">
    <text evidence="5">Pyrimidine metabolism; CTP biosynthesis via salvage pathway; CTP from cytidine: step 1/3.</text>
</comment>
<keyword evidence="9" id="KW-1185">Reference proteome</keyword>
<dbReference type="PANTHER" id="PTHR10285">
    <property type="entry name" value="URIDINE KINASE"/>
    <property type="match status" value="1"/>
</dbReference>
<proteinExistence type="inferred from homology"/>
<comment type="catalytic activity">
    <reaction evidence="5">
        <text>uridine + ATP = UMP + ADP + H(+)</text>
        <dbReference type="Rhea" id="RHEA:16825"/>
        <dbReference type="ChEBI" id="CHEBI:15378"/>
        <dbReference type="ChEBI" id="CHEBI:16704"/>
        <dbReference type="ChEBI" id="CHEBI:30616"/>
        <dbReference type="ChEBI" id="CHEBI:57865"/>
        <dbReference type="ChEBI" id="CHEBI:456216"/>
        <dbReference type="EC" id="2.7.1.48"/>
    </reaction>
</comment>
<comment type="pathway">
    <text evidence="1 5">Pyrimidine metabolism; UMP biosynthesis via salvage pathway; UMP from uridine: step 1/1.</text>
</comment>
<dbReference type="Gene3D" id="3.40.50.300">
    <property type="entry name" value="P-loop containing nucleotide triphosphate hydrolases"/>
    <property type="match status" value="1"/>
</dbReference>
<dbReference type="InterPro" id="IPR027417">
    <property type="entry name" value="P-loop_NTPase"/>
</dbReference>
<dbReference type="UniPathway" id="UPA00579">
    <property type="reaction ID" value="UER00640"/>
</dbReference>
<dbReference type="Pfam" id="PF14681">
    <property type="entry name" value="UPRTase"/>
    <property type="match status" value="1"/>
</dbReference>
<dbReference type="GO" id="GO:0004849">
    <property type="term" value="F:uridine kinase activity"/>
    <property type="evidence" value="ECO:0007669"/>
    <property type="project" value="UniProtKB-EC"/>
</dbReference>
<evidence type="ECO:0000259" key="7">
    <source>
        <dbReference type="SMART" id="SM00382"/>
    </source>
</evidence>
<evidence type="ECO:0000256" key="5">
    <source>
        <dbReference type="RuleBase" id="RU003825"/>
    </source>
</evidence>
<dbReference type="SUPFAM" id="SSF53271">
    <property type="entry name" value="PRTase-like"/>
    <property type="match status" value="1"/>
</dbReference>
<dbReference type="GO" id="GO:0044206">
    <property type="term" value="P:UMP salvage"/>
    <property type="evidence" value="ECO:0007669"/>
    <property type="project" value="UniProtKB-UniPathway"/>
</dbReference>
<organism evidence="8">
    <name type="scientific">Eremomyces bilateralis CBS 781.70</name>
    <dbReference type="NCBI Taxonomy" id="1392243"/>
    <lineage>
        <taxon>Eukaryota</taxon>
        <taxon>Fungi</taxon>
        <taxon>Dikarya</taxon>
        <taxon>Ascomycota</taxon>
        <taxon>Pezizomycotina</taxon>
        <taxon>Dothideomycetes</taxon>
        <taxon>Dothideomycetes incertae sedis</taxon>
        <taxon>Eremomycetales</taxon>
        <taxon>Eremomycetaceae</taxon>
        <taxon>Eremomyces</taxon>
    </lineage>
</organism>
<comment type="catalytic activity">
    <reaction evidence="5">
        <text>cytidine + ATP = CMP + ADP + H(+)</text>
        <dbReference type="Rhea" id="RHEA:24674"/>
        <dbReference type="ChEBI" id="CHEBI:15378"/>
        <dbReference type="ChEBI" id="CHEBI:17562"/>
        <dbReference type="ChEBI" id="CHEBI:30616"/>
        <dbReference type="ChEBI" id="CHEBI:60377"/>
        <dbReference type="ChEBI" id="CHEBI:456216"/>
        <dbReference type="EC" id="2.7.1.48"/>
    </reaction>
</comment>
<dbReference type="InterPro" id="IPR003593">
    <property type="entry name" value="AAA+_ATPase"/>
</dbReference>
<evidence type="ECO:0000313" key="9">
    <source>
        <dbReference type="Proteomes" id="UP000504638"/>
    </source>
</evidence>
<dbReference type="GO" id="GO:0044211">
    <property type="term" value="P:CTP salvage"/>
    <property type="evidence" value="ECO:0007669"/>
    <property type="project" value="UniProtKB-UniPathway"/>
</dbReference>
<dbReference type="Pfam" id="PF00485">
    <property type="entry name" value="PRK"/>
    <property type="match status" value="1"/>
</dbReference>
<reference evidence="8 10" key="1">
    <citation type="submission" date="2020-01" db="EMBL/GenBank/DDBJ databases">
        <authorList>
            <consortium name="DOE Joint Genome Institute"/>
            <person name="Haridas S."/>
            <person name="Albert R."/>
            <person name="Binder M."/>
            <person name="Bloem J."/>
            <person name="Labutti K."/>
            <person name="Salamov A."/>
            <person name="Andreopoulos B."/>
            <person name="Baker S.E."/>
            <person name="Barry K."/>
            <person name="Bills G."/>
            <person name="Bluhm B.H."/>
            <person name="Cannon C."/>
            <person name="Castanera R."/>
            <person name="Culley D.E."/>
            <person name="Daum C."/>
            <person name="Ezra D."/>
            <person name="Gonzalez J.B."/>
            <person name="Henrissat B."/>
            <person name="Kuo A."/>
            <person name="Liang C."/>
            <person name="Lipzen A."/>
            <person name="Lutzoni F."/>
            <person name="Magnuson J."/>
            <person name="Mondo S."/>
            <person name="Nolan M."/>
            <person name="Ohm R."/>
            <person name="Pangilinan J."/>
            <person name="Park H.-J."/>
            <person name="Ramirez L."/>
            <person name="Alfaro M."/>
            <person name="Sun H."/>
            <person name="Tritt A."/>
            <person name="Yoshinaga Y."/>
            <person name="Zwiers L.-H."/>
            <person name="Turgeon B.G."/>
            <person name="Goodwin S.B."/>
            <person name="Spatafora J.W."/>
            <person name="Crous P.W."/>
            <person name="Grigoriev I.V."/>
        </authorList>
    </citation>
    <scope>NUCLEOTIDE SEQUENCE</scope>
    <source>
        <strain evidence="8 10">CBS 781.70</strain>
    </source>
</reference>
<dbReference type="OrthoDB" id="738517at2759"/>
<dbReference type="InterPro" id="IPR000836">
    <property type="entry name" value="PRTase_dom"/>
</dbReference>
<keyword evidence="3 5" id="KW-0547">Nucleotide-binding</keyword>
<feature type="region of interest" description="Disordered" evidence="6">
    <location>
        <begin position="370"/>
        <end position="403"/>
    </location>
</feature>
<dbReference type="GeneID" id="54417825"/>
<sequence>MTTDSLVSLKSPNAVERAEYTPPWANTSIVGIAGSSGSGKTSLALAIVAQLNLPWVVILSMDSFYKVLTPDQSACAFRNEFDFDAPEAIDFDVLVDRLRDIKAGRKAEIPIYSFEKHSRLDKTTTIYSPHVLILEGIFALHDPRVLDMLDLKIFAEADADVCLSRRLLRDVEQRGRDIAGCMKQWFRFVKPNFHKYVEPQRHVADIIVPRGIENPVAIGMISDRVRKILEDKSRRHQGELRRLGQLARAEGEARGVGRNVVVVERTAQVRGMETLVMDNDLSREEFVFYFDRLVGVLVERAVGLQAFLPSQVETPQRTLFLGLRPAGEITAVVLLRGGGALEAGLRRVIPDCCTGRLLIQTHEETEEPSLHFRKLPPDIGRPRAETAGGSWRDGESSGSISSREGEGGLVLLLDSQLKTGGAALMAVRVLVDFGVPEEKIVIVCYEAPRVGLRRILSVYPNVRAVVVRIVEDGKVTDRWVERRYFGT</sequence>
<reference evidence="10" key="2">
    <citation type="submission" date="2020-04" db="EMBL/GenBank/DDBJ databases">
        <authorList>
            <consortium name="NCBI Genome Project"/>
        </authorList>
    </citation>
    <scope>NUCLEOTIDE SEQUENCE</scope>
    <source>
        <strain evidence="10">CBS 781.70</strain>
    </source>
</reference>
<dbReference type="FunFam" id="3.40.50.300:FF:002070">
    <property type="entry name" value="Uridine kinase"/>
    <property type="match status" value="1"/>
</dbReference>
<dbReference type="PRINTS" id="PR00988">
    <property type="entry name" value="URIDINKINASE"/>
</dbReference>
<keyword evidence="2 5" id="KW-0808">Transferase</keyword>
<dbReference type="SUPFAM" id="SSF52540">
    <property type="entry name" value="P-loop containing nucleoside triphosphate hydrolases"/>
    <property type="match status" value="1"/>
</dbReference>
<dbReference type="Gene3D" id="3.40.50.2020">
    <property type="match status" value="1"/>
</dbReference>
<evidence type="ECO:0000313" key="10">
    <source>
        <dbReference type="RefSeq" id="XP_033538444.1"/>
    </source>
</evidence>
<gene>
    <name evidence="8 10" type="ORF">P152DRAFT_426125</name>
</gene>
<keyword evidence="5" id="KW-0067">ATP-binding</keyword>
<dbReference type="AlphaFoldDB" id="A0A6G1GFI5"/>
<dbReference type="NCBIfam" id="TIGR00235">
    <property type="entry name" value="udk"/>
    <property type="match status" value="1"/>
</dbReference>
<dbReference type="Proteomes" id="UP000504638">
    <property type="component" value="Unplaced"/>
</dbReference>
<dbReference type="CDD" id="cd02023">
    <property type="entry name" value="UMPK"/>
    <property type="match status" value="1"/>
</dbReference>
<evidence type="ECO:0000256" key="1">
    <source>
        <dbReference type="ARBA" id="ARBA00004690"/>
    </source>
</evidence>
<dbReference type="EC" id="2.7.1.48" evidence="5"/>
<dbReference type="InterPro" id="IPR006083">
    <property type="entry name" value="PRK/URK"/>
</dbReference>
<protein>
    <recommendedName>
        <fullName evidence="5">Uridine kinase</fullName>
        <ecNumber evidence="5">2.7.1.48</ecNumber>
    </recommendedName>
</protein>
<dbReference type="InterPro" id="IPR000764">
    <property type="entry name" value="Uridine_kinase-like"/>
</dbReference>
<name>A0A6G1GFI5_9PEZI</name>
<evidence type="ECO:0000256" key="3">
    <source>
        <dbReference type="ARBA" id="ARBA00022741"/>
    </source>
</evidence>
<dbReference type="SMART" id="SM00382">
    <property type="entry name" value="AAA"/>
    <property type="match status" value="1"/>
</dbReference>
<evidence type="ECO:0000313" key="8">
    <source>
        <dbReference type="EMBL" id="KAF1816813.1"/>
    </source>
</evidence>
<dbReference type="EMBL" id="ML975149">
    <property type="protein sequence ID" value="KAF1816813.1"/>
    <property type="molecule type" value="Genomic_DNA"/>
</dbReference>
<dbReference type="RefSeq" id="XP_033538444.1">
    <property type="nucleotide sequence ID" value="XM_033677255.1"/>
</dbReference>
<dbReference type="UniPathway" id="UPA00574">
    <property type="reaction ID" value="UER00637"/>
</dbReference>
<evidence type="ECO:0000256" key="4">
    <source>
        <dbReference type="ARBA" id="ARBA00022777"/>
    </source>
</evidence>
<dbReference type="NCBIfam" id="NF004018">
    <property type="entry name" value="PRK05480.1"/>
    <property type="match status" value="1"/>
</dbReference>
<accession>A0A6G1GFI5</accession>
<evidence type="ECO:0000256" key="6">
    <source>
        <dbReference type="SAM" id="MobiDB-lite"/>
    </source>
</evidence>
<comment type="similarity">
    <text evidence="5">Belongs to the uridine kinase family.</text>
</comment>
<reference evidence="10" key="3">
    <citation type="submission" date="2025-04" db="UniProtKB">
        <authorList>
            <consortium name="RefSeq"/>
        </authorList>
    </citation>
    <scope>IDENTIFICATION</scope>
    <source>
        <strain evidence="10">CBS 781.70</strain>
    </source>
</reference>
<evidence type="ECO:0000256" key="2">
    <source>
        <dbReference type="ARBA" id="ARBA00022679"/>
    </source>
</evidence>
<keyword evidence="4 5" id="KW-0418">Kinase</keyword>
<dbReference type="GO" id="GO:0005524">
    <property type="term" value="F:ATP binding"/>
    <property type="evidence" value="ECO:0007669"/>
    <property type="project" value="UniProtKB-KW"/>
</dbReference>
<dbReference type="InterPro" id="IPR029057">
    <property type="entry name" value="PRTase-like"/>
</dbReference>